<dbReference type="InterPro" id="IPR027417">
    <property type="entry name" value="P-loop_NTPase"/>
</dbReference>
<dbReference type="RefSeq" id="WP_014281306.1">
    <property type="nucleotide sequence ID" value="NC_016641.1"/>
</dbReference>
<reference evidence="2" key="1">
    <citation type="submission" date="2011-11" db="EMBL/GenBank/DDBJ databases">
        <title>Complete sequence of Paenibacillus terrae HPL-003.</title>
        <authorList>
            <person name="Shin S.H."/>
            <person name="Kim S."/>
            <person name="Kim J.Y."/>
        </authorList>
    </citation>
    <scope>NUCLEOTIDE SEQUENCE [LARGE SCALE GENOMIC DNA]</scope>
    <source>
        <strain evidence="2">HPL-003</strain>
    </source>
</reference>
<dbReference type="OrthoDB" id="9809127at2"/>
<dbReference type="EMBL" id="CP003107">
    <property type="protein sequence ID" value="AET60606.1"/>
    <property type="molecule type" value="Genomic_DNA"/>
</dbReference>
<sequence length="60" mass="6289">MLTKKAADHGGIVLAGFESSGKSALFRGLSGQDTGEESNFRGSTVMTRRALVEDGGFKVI</sequence>
<dbReference type="Proteomes" id="UP000005876">
    <property type="component" value="Chromosome"/>
</dbReference>
<dbReference type="HOGENOM" id="CLU_2937355_0_0_9"/>
<evidence type="ECO:0000313" key="1">
    <source>
        <dbReference type="EMBL" id="AET60606.1"/>
    </source>
</evidence>
<evidence type="ECO:0000313" key="2">
    <source>
        <dbReference type="Proteomes" id="UP000005876"/>
    </source>
</evidence>
<dbReference type="Gene3D" id="3.40.50.300">
    <property type="entry name" value="P-loop containing nucleotide triphosphate hydrolases"/>
    <property type="match status" value="1"/>
</dbReference>
<organism evidence="1 2">
    <name type="scientific">Paenibacillus terrae (strain HPL-003)</name>
    <dbReference type="NCBI Taxonomy" id="985665"/>
    <lineage>
        <taxon>Bacteria</taxon>
        <taxon>Bacillati</taxon>
        <taxon>Bacillota</taxon>
        <taxon>Bacilli</taxon>
        <taxon>Bacillales</taxon>
        <taxon>Paenibacillaceae</taxon>
        <taxon>Paenibacillus</taxon>
    </lineage>
</organism>
<proteinExistence type="predicted"/>
<accession>G7W2V0</accession>
<dbReference type="SUPFAM" id="SSF52540">
    <property type="entry name" value="P-loop containing nucleoside triphosphate hydrolases"/>
    <property type="match status" value="1"/>
</dbReference>
<dbReference type="STRING" id="985665.HPL003_19330"/>
<reference key="2">
    <citation type="submission" date="2011-11" db="EMBL/GenBank/DDBJ databases">
        <authorList>
            <person name="Shin S.H."/>
            <person name="Kim S."/>
            <person name="Kim J.Y."/>
        </authorList>
    </citation>
    <scope>NUCLEOTIDE SEQUENCE</scope>
    <source>
        <strain>HPL-003</strain>
    </source>
</reference>
<protein>
    <submittedName>
        <fullName evidence="1">Uncharacterized protein</fullName>
    </submittedName>
</protein>
<name>G7W2V0_PAETH</name>
<dbReference type="AlphaFoldDB" id="G7W2V0"/>
<reference evidence="1 2" key="3">
    <citation type="journal article" date="2012" name="J. Bacteriol.">
        <title>Genome Sequence of Paenibacillus terrae HPL-003, a Xylanase-Producing Bacterium Isolated from Soil Found in Forest Residue.</title>
        <authorList>
            <person name="Shin S.H."/>
            <person name="Kim S."/>
            <person name="Kim J.Y."/>
            <person name="Song H.Y."/>
            <person name="Cho S.J."/>
            <person name="Kim D.R."/>
            <person name="Lee K.I."/>
            <person name="Lim H.K."/>
            <person name="Park N.J."/>
            <person name="Hwang I.T."/>
            <person name="Yang K.S."/>
        </authorList>
    </citation>
    <scope>NUCLEOTIDE SEQUENCE [LARGE SCALE GENOMIC DNA]</scope>
    <source>
        <strain evidence="1 2">HPL-003</strain>
    </source>
</reference>
<dbReference type="KEGG" id="pta:HPL003_19330"/>
<gene>
    <name evidence="1" type="ordered locus">HPL003_19330</name>
</gene>